<dbReference type="InterPro" id="IPR048020">
    <property type="entry name" value="Transpos_IS3"/>
</dbReference>
<evidence type="ECO:0000313" key="2">
    <source>
        <dbReference type="EMBL" id="SET09905.1"/>
    </source>
</evidence>
<proteinExistence type="predicted"/>
<keyword evidence="3" id="KW-1185">Reference proteome</keyword>
<dbReference type="EMBL" id="FOHV01000008">
    <property type="protein sequence ID" value="SET09905.1"/>
    <property type="molecule type" value="Genomic_DNA"/>
</dbReference>
<name>A0A1I0BT43_9GAMM</name>
<accession>A0A1I0BT43</accession>
<dbReference type="InterPro" id="IPR036397">
    <property type="entry name" value="RNaseH_sf"/>
</dbReference>
<dbReference type="InterPro" id="IPR001584">
    <property type="entry name" value="Integrase_cat-core"/>
</dbReference>
<dbReference type="GO" id="GO:0003676">
    <property type="term" value="F:nucleic acid binding"/>
    <property type="evidence" value="ECO:0007669"/>
    <property type="project" value="InterPro"/>
</dbReference>
<dbReference type="NCBIfam" id="NF033516">
    <property type="entry name" value="transpos_IS3"/>
    <property type="match status" value="1"/>
</dbReference>
<reference evidence="3" key="1">
    <citation type="submission" date="2016-10" db="EMBL/GenBank/DDBJ databases">
        <authorList>
            <person name="Varghese N."/>
            <person name="Submissions S."/>
        </authorList>
    </citation>
    <scope>NUCLEOTIDE SEQUENCE [LARGE SCALE GENOMIC DNA]</scope>
    <source>
        <strain evidence="3">DSM 18579</strain>
    </source>
</reference>
<sequence length="211" mass="24220">MIKRLSKAEPNLSIERVCSLLEVPVSSFYYKPVVNQESEIITEKIIEIHHDNLKCYGKRRMQKELMIQGIKIGVYKISSLMKHAGIYAKTPKKRHYYDVDEARPDIPNLLNRQFNQPKLNTYWCSGITYIRTAKDWSYLATILDLANKEIVGYATSERADTQLVINALTSAILTYKPQLNGLIFHADQGTQYISRVLGTHLKDKGIIQSMI</sequence>
<dbReference type="PROSITE" id="PS50994">
    <property type="entry name" value="INTEGRASE"/>
    <property type="match status" value="1"/>
</dbReference>
<dbReference type="PANTHER" id="PTHR46889:SF4">
    <property type="entry name" value="TRANSPOSASE INSO FOR INSERTION SEQUENCE ELEMENT IS911B-RELATED"/>
    <property type="match status" value="1"/>
</dbReference>
<dbReference type="Gene3D" id="3.30.420.10">
    <property type="entry name" value="Ribonuclease H-like superfamily/Ribonuclease H"/>
    <property type="match status" value="1"/>
</dbReference>
<dbReference type="PANTHER" id="PTHR46889">
    <property type="entry name" value="TRANSPOSASE INSF FOR INSERTION SEQUENCE IS3B-RELATED"/>
    <property type="match status" value="1"/>
</dbReference>
<evidence type="ECO:0000259" key="1">
    <source>
        <dbReference type="PROSITE" id="PS50994"/>
    </source>
</evidence>
<gene>
    <name evidence="2" type="ORF">SAMN02583745_01387</name>
</gene>
<dbReference type="SUPFAM" id="SSF53098">
    <property type="entry name" value="Ribonuclease H-like"/>
    <property type="match status" value="1"/>
</dbReference>
<dbReference type="STRING" id="1123402.SAMN02583745_01387"/>
<dbReference type="Proteomes" id="UP000242642">
    <property type="component" value="Unassembled WGS sequence"/>
</dbReference>
<dbReference type="AlphaFoldDB" id="A0A1I0BT43"/>
<organism evidence="2 3">
    <name type="scientific">Thorsellia anophelis DSM 18579</name>
    <dbReference type="NCBI Taxonomy" id="1123402"/>
    <lineage>
        <taxon>Bacteria</taxon>
        <taxon>Pseudomonadati</taxon>
        <taxon>Pseudomonadota</taxon>
        <taxon>Gammaproteobacteria</taxon>
        <taxon>Enterobacterales</taxon>
        <taxon>Thorselliaceae</taxon>
        <taxon>Thorsellia</taxon>
    </lineage>
</organism>
<dbReference type="InterPro" id="IPR012337">
    <property type="entry name" value="RNaseH-like_sf"/>
</dbReference>
<dbReference type="RefSeq" id="WP_093318958.1">
    <property type="nucleotide sequence ID" value="NZ_FOHV01000008.1"/>
</dbReference>
<dbReference type="Pfam" id="PF00665">
    <property type="entry name" value="rve"/>
    <property type="match status" value="1"/>
</dbReference>
<dbReference type="Pfam" id="PF13276">
    <property type="entry name" value="HTH_21"/>
    <property type="match status" value="1"/>
</dbReference>
<evidence type="ECO:0000313" key="3">
    <source>
        <dbReference type="Proteomes" id="UP000242642"/>
    </source>
</evidence>
<dbReference type="InterPro" id="IPR025948">
    <property type="entry name" value="HTH-like_dom"/>
</dbReference>
<dbReference type="GO" id="GO:0015074">
    <property type="term" value="P:DNA integration"/>
    <property type="evidence" value="ECO:0007669"/>
    <property type="project" value="InterPro"/>
</dbReference>
<feature type="domain" description="Integrase catalytic" evidence="1">
    <location>
        <begin position="113"/>
        <end position="211"/>
    </location>
</feature>
<dbReference type="InterPro" id="IPR050900">
    <property type="entry name" value="Transposase_IS3/IS150/IS904"/>
</dbReference>
<protein>
    <submittedName>
        <fullName evidence="2">HTH-like domain-containing protein</fullName>
    </submittedName>
</protein>